<gene>
    <name evidence="5" type="ORF">Glove_130g125</name>
</gene>
<keyword evidence="2" id="KW-0677">Repeat</keyword>
<reference evidence="5 6" key="1">
    <citation type="submission" date="2018-08" db="EMBL/GenBank/DDBJ databases">
        <title>Genome and evolution of the arbuscular mycorrhizal fungus Diversispora epigaea (formerly Glomus versiforme) and its bacterial endosymbionts.</title>
        <authorList>
            <person name="Sun X."/>
            <person name="Fei Z."/>
            <person name="Harrison M."/>
        </authorList>
    </citation>
    <scope>NUCLEOTIDE SEQUENCE [LARGE SCALE GENOMIC DNA]</scope>
    <source>
        <strain evidence="5 6">IT104</strain>
    </source>
</reference>
<protein>
    <recommendedName>
        <fullName evidence="7">Galactose oxidase</fullName>
    </recommendedName>
</protein>
<dbReference type="InterPro" id="IPR015915">
    <property type="entry name" value="Kelch-typ_b-propeller"/>
</dbReference>
<evidence type="ECO:0000313" key="6">
    <source>
        <dbReference type="Proteomes" id="UP000266861"/>
    </source>
</evidence>
<name>A0A397IY00_9GLOM</name>
<keyword evidence="4" id="KW-0732">Signal</keyword>
<keyword evidence="3" id="KW-0472">Membrane</keyword>
<comment type="caution">
    <text evidence="5">The sequence shown here is derived from an EMBL/GenBank/DDBJ whole genome shotgun (WGS) entry which is preliminary data.</text>
</comment>
<feature type="transmembrane region" description="Helical" evidence="3">
    <location>
        <begin position="395"/>
        <end position="419"/>
    </location>
</feature>
<feature type="chain" id="PRO_5017473745" description="Galactose oxidase" evidence="4">
    <location>
        <begin position="25"/>
        <end position="448"/>
    </location>
</feature>
<proteinExistence type="predicted"/>
<dbReference type="PANTHER" id="PTHR46093">
    <property type="entry name" value="ACYL-COA-BINDING DOMAIN-CONTAINING PROTEIN 5"/>
    <property type="match status" value="1"/>
</dbReference>
<evidence type="ECO:0000256" key="4">
    <source>
        <dbReference type="SAM" id="SignalP"/>
    </source>
</evidence>
<accession>A0A397IY00</accession>
<evidence type="ECO:0000256" key="2">
    <source>
        <dbReference type="ARBA" id="ARBA00022737"/>
    </source>
</evidence>
<dbReference type="AlphaFoldDB" id="A0A397IY00"/>
<feature type="signal peptide" evidence="4">
    <location>
        <begin position="1"/>
        <end position="24"/>
    </location>
</feature>
<dbReference type="OrthoDB" id="2363417at2759"/>
<keyword evidence="3" id="KW-1133">Transmembrane helix</keyword>
<keyword evidence="6" id="KW-1185">Reference proteome</keyword>
<dbReference type="EMBL" id="PQFF01000121">
    <property type="protein sequence ID" value="RHZ80909.1"/>
    <property type="molecule type" value="Genomic_DNA"/>
</dbReference>
<keyword evidence="1" id="KW-0880">Kelch repeat</keyword>
<keyword evidence="3" id="KW-0812">Transmembrane</keyword>
<dbReference type="Gene3D" id="2.120.10.80">
    <property type="entry name" value="Kelch-type beta propeller"/>
    <property type="match status" value="2"/>
</dbReference>
<dbReference type="Pfam" id="PF24681">
    <property type="entry name" value="Kelch_KLHDC2_KLHL20_DRC7"/>
    <property type="match status" value="1"/>
</dbReference>
<dbReference type="Proteomes" id="UP000266861">
    <property type="component" value="Unassembled WGS sequence"/>
</dbReference>
<dbReference type="PANTHER" id="PTHR46093:SF3">
    <property type="entry name" value="ACYL-COA-BINDING DOMAIN-CONTAINING PROTEIN 4"/>
    <property type="match status" value="1"/>
</dbReference>
<dbReference type="SUPFAM" id="SSF117281">
    <property type="entry name" value="Kelch motif"/>
    <property type="match status" value="1"/>
</dbReference>
<evidence type="ECO:0000256" key="1">
    <source>
        <dbReference type="ARBA" id="ARBA00022441"/>
    </source>
</evidence>
<organism evidence="5 6">
    <name type="scientific">Diversispora epigaea</name>
    <dbReference type="NCBI Taxonomy" id="1348612"/>
    <lineage>
        <taxon>Eukaryota</taxon>
        <taxon>Fungi</taxon>
        <taxon>Fungi incertae sedis</taxon>
        <taxon>Mucoromycota</taxon>
        <taxon>Glomeromycotina</taxon>
        <taxon>Glomeromycetes</taxon>
        <taxon>Diversisporales</taxon>
        <taxon>Diversisporaceae</taxon>
        <taxon>Diversispora</taxon>
    </lineage>
</organism>
<evidence type="ECO:0000256" key="3">
    <source>
        <dbReference type="SAM" id="Phobius"/>
    </source>
</evidence>
<evidence type="ECO:0000313" key="5">
    <source>
        <dbReference type="EMBL" id="RHZ80909.1"/>
    </source>
</evidence>
<evidence type="ECO:0008006" key="7">
    <source>
        <dbReference type="Google" id="ProtNLM"/>
    </source>
</evidence>
<sequence>MFNLLLKFALLFNLIIILLQPILCYTPSKRVYHNGVIMDHRLLVFSGYYSNLSSTDEMFYLDLSKQFNTSNITWTLVSGSRLPKYIWSAASIGIDSTIFLYGGVKKDINTENYNLTDSMYIYDNSTNNWLLPANSNNILPRQQMKGIPDNLGNIYIFGGYNVTNFTTEVNITGTTPIKTELTGQLLNDTNVFNIPSRTWKFISVFEIPNSRRDYVAEMLPVGIIVYIGGQKYDGNTTVYTMINIYQIRLFDTMQSKWTLMQTEGDSNVLPRMKAASVLTKDGYIIMTGGCSNNFQEVTPNLAVLNTNVYPYEWSIPSSQSNSPPSMFGHTANLYNNYMITTFGYSPSGDYISDVYILDVTNYTWVTSFDPNYNSSSSSPSPSSSSSSSSSSKKGLAIGLGIGAGVLFIIAIGICGFIFYKRKIRATQEPIMKISGGTRTRDENVEIHN</sequence>